<dbReference type="InterPro" id="IPR012341">
    <property type="entry name" value="6hp_glycosidase-like_sf"/>
</dbReference>
<organism evidence="3 4">
    <name type="scientific">Xylaria hypoxylon</name>
    <dbReference type="NCBI Taxonomy" id="37992"/>
    <lineage>
        <taxon>Eukaryota</taxon>
        <taxon>Fungi</taxon>
        <taxon>Dikarya</taxon>
        <taxon>Ascomycota</taxon>
        <taxon>Pezizomycotina</taxon>
        <taxon>Sordariomycetes</taxon>
        <taxon>Xylariomycetidae</taxon>
        <taxon>Xylariales</taxon>
        <taxon>Xylariaceae</taxon>
        <taxon>Xylaria</taxon>
    </lineage>
</organism>
<sequence length="681" mass="75504">MRRRQKRANMLPLNATRFLAVVATAAGLVGRAASASCASYASYSQYRHEPYSTGAYALSYQRPEPACRTFNSTAVEDSILRIKNLTTDPDLFRLFENTYPNTIDTAIKWRGFAANNTEEELAFIITGDIDAMWIRDSANQVAPYRSVLKSKDDDLASLFRGTLNMQARYLIISPYCNSFLPPPEANMDVHPNGAVYSVTPPYDRNIVFTCNFELDDFGAFLQLSHDYHTRTGDVDFFGKFQWIHAIQSILSAAEALRKPTYGPDGEWIPPAYTFQSQTMTAFGTLGNNGMGYPVNETGMVRAPFRPSDDSSIYDFQIPANMMLSRYLEATAPIMEKLPNAPKGLAGQMRDMAAGIRAGIEQFGVVTAPNGQRIFAYEVDGFGGQNLMDDANIPSLLSAPSLGYLDANDTVYQNTRKFVLSRSNPWWCQGTVISAVGSPHIQPGAAWPMAAIMRAMTSDDDDEIINSIWEVLQTTDRFGLIHESVNSFDASKWTRSWFGWGNAVFGQMIMELSERKPELLKETFQPRHRGSRRKDTLPTATPTGATRVAEEDTMIMAAIIAVVTDEEDTIHRAAIKDTVVAAVLIIPIIRVKDLEATLASTEIVATTVEDGFGAHGNYGARLFDDRSTPTGPENIFGIRGRKEIDEEGGDELFIKYANKENKEADSYFFRLRGSVSVVGNLT</sequence>
<name>A0A4Z0YTM5_9PEZI</name>
<dbReference type="GO" id="GO:0005975">
    <property type="term" value="P:carbohydrate metabolic process"/>
    <property type="evidence" value="ECO:0007669"/>
    <property type="project" value="InterPro"/>
</dbReference>
<keyword evidence="2" id="KW-0732">Signal</keyword>
<dbReference type="GO" id="GO:0003824">
    <property type="term" value="F:catalytic activity"/>
    <property type="evidence" value="ECO:0007669"/>
    <property type="project" value="UniProtKB-ARBA"/>
</dbReference>
<dbReference type="OrthoDB" id="7771656at2759"/>
<accession>A0A4Z0YTM5</accession>
<dbReference type="AlphaFoldDB" id="A0A4Z0YTM5"/>
<dbReference type="Gene3D" id="1.50.10.10">
    <property type="match status" value="1"/>
</dbReference>
<feature type="signal peptide" evidence="2">
    <location>
        <begin position="1"/>
        <end position="34"/>
    </location>
</feature>
<dbReference type="STRING" id="37992.A0A4Z0YTM5"/>
<dbReference type="PANTHER" id="PTHR31047">
    <property type="entry name" value="MEIOTICALLY UP-REGULATED GENE 157 PROTEIN"/>
    <property type="match status" value="1"/>
</dbReference>
<dbReference type="PANTHER" id="PTHR31047:SF1">
    <property type="entry name" value="DUF1237 DOMAIN-CONTAINING PROTEIN"/>
    <property type="match status" value="1"/>
</dbReference>
<keyword evidence="4" id="KW-1185">Reference proteome</keyword>
<evidence type="ECO:0008006" key="5">
    <source>
        <dbReference type="Google" id="ProtNLM"/>
    </source>
</evidence>
<proteinExistence type="predicted"/>
<dbReference type="SUPFAM" id="SSF48208">
    <property type="entry name" value="Six-hairpin glycosidases"/>
    <property type="match status" value="1"/>
</dbReference>
<dbReference type="SMART" id="SM01149">
    <property type="entry name" value="DUF1237"/>
    <property type="match status" value="1"/>
</dbReference>
<reference evidence="3 4" key="1">
    <citation type="submission" date="2019-03" db="EMBL/GenBank/DDBJ databases">
        <title>Draft genome sequence of Xylaria hypoxylon DSM 108379, a ubiquitous saprotrophic-parasitic fungi on hardwood.</title>
        <authorList>
            <person name="Buettner E."/>
            <person name="Leonhardt S."/>
            <person name="Gebauer A.M."/>
            <person name="Liers C."/>
            <person name="Hofrichter M."/>
            <person name="Kellner H."/>
        </authorList>
    </citation>
    <scope>NUCLEOTIDE SEQUENCE [LARGE SCALE GENOMIC DNA]</scope>
    <source>
        <strain evidence="3 4">DSM 108379</strain>
    </source>
</reference>
<feature type="region of interest" description="Disordered" evidence="1">
    <location>
        <begin position="522"/>
        <end position="547"/>
    </location>
</feature>
<comment type="caution">
    <text evidence="3">The sequence shown here is derived from an EMBL/GenBank/DDBJ whole genome shotgun (WGS) entry which is preliminary data.</text>
</comment>
<feature type="chain" id="PRO_5021198520" description="Glycoside hydrolase family 125 protein" evidence="2">
    <location>
        <begin position="35"/>
        <end position="681"/>
    </location>
</feature>
<evidence type="ECO:0000256" key="2">
    <source>
        <dbReference type="SAM" id="SignalP"/>
    </source>
</evidence>
<dbReference type="EMBL" id="SKBN01000128">
    <property type="protein sequence ID" value="TGJ82450.1"/>
    <property type="molecule type" value="Genomic_DNA"/>
</dbReference>
<evidence type="ECO:0000256" key="1">
    <source>
        <dbReference type="SAM" id="MobiDB-lite"/>
    </source>
</evidence>
<evidence type="ECO:0000313" key="4">
    <source>
        <dbReference type="Proteomes" id="UP000297716"/>
    </source>
</evidence>
<dbReference type="InterPro" id="IPR008928">
    <property type="entry name" value="6-hairpin_glycosidase_sf"/>
</dbReference>
<dbReference type="Pfam" id="PF06824">
    <property type="entry name" value="Glyco_hydro_125"/>
    <property type="match status" value="1"/>
</dbReference>
<evidence type="ECO:0000313" key="3">
    <source>
        <dbReference type="EMBL" id="TGJ82450.1"/>
    </source>
</evidence>
<dbReference type="InterPro" id="IPR008313">
    <property type="entry name" value="GH125"/>
</dbReference>
<gene>
    <name evidence="3" type="ORF">E0Z10_g6329</name>
</gene>
<dbReference type="Proteomes" id="UP000297716">
    <property type="component" value="Unassembled WGS sequence"/>
</dbReference>
<protein>
    <recommendedName>
        <fullName evidence="5">Glycoside hydrolase family 125 protein</fullName>
    </recommendedName>
</protein>